<accession>A0A1G1UXI8</accession>
<dbReference type="InterPro" id="IPR032465">
    <property type="entry name" value="ACMSD"/>
</dbReference>
<reference evidence="3 4" key="1">
    <citation type="journal article" date="2016" name="Nat. Commun.">
        <title>Thousands of microbial genomes shed light on interconnected biogeochemical processes in an aquifer system.</title>
        <authorList>
            <person name="Anantharaman K."/>
            <person name="Brown C.T."/>
            <person name="Hug L.A."/>
            <person name="Sharon I."/>
            <person name="Castelle C.J."/>
            <person name="Probst A.J."/>
            <person name="Thomas B.C."/>
            <person name="Singh A."/>
            <person name="Wilkins M.J."/>
            <person name="Karaoz U."/>
            <person name="Brodie E.L."/>
            <person name="Williams K.H."/>
            <person name="Hubbard S.S."/>
            <person name="Banfield J.F."/>
        </authorList>
    </citation>
    <scope>NUCLEOTIDE SEQUENCE [LARGE SCALE GENOMIC DNA]</scope>
</reference>
<evidence type="ECO:0000256" key="1">
    <source>
        <dbReference type="ARBA" id="ARBA00023239"/>
    </source>
</evidence>
<dbReference type="InterPro" id="IPR032466">
    <property type="entry name" value="Metal_Hydrolase"/>
</dbReference>
<evidence type="ECO:0000259" key="2">
    <source>
        <dbReference type="Pfam" id="PF04909"/>
    </source>
</evidence>
<dbReference type="Gene3D" id="3.20.20.140">
    <property type="entry name" value="Metal-dependent hydrolases"/>
    <property type="match status" value="1"/>
</dbReference>
<name>A0A1G1UXI8_9BACT</name>
<dbReference type="AlphaFoldDB" id="A0A1G1UXI8"/>
<dbReference type="InterPro" id="IPR006680">
    <property type="entry name" value="Amidohydro-rel"/>
</dbReference>
<dbReference type="Pfam" id="PF04909">
    <property type="entry name" value="Amidohydro_2"/>
    <property type="match status" value="1"/>
</dbReference>
<proteinExistence type="predicted"/>
<protein>
    <recommendedName>
        <fullName evidence="2">Amidohydrolase-related domain-containing protein</fullName>
    </recommendedName>
</protein>
<dbReference type="PANTHER" id="PTHR21240:SF19">
    <property type="entry name" value="CATALYTIC_ HYDROLASE"/>
    <property type="match status" value="1"/>
</dbReference>
<dbReference type="GO" id="GO:0016787">
    <property type="term" value="F:hydrolase activity"/>
    <property type="evidence" value="ECO:0007669"/>
    <property type="project" value="InterPro"/>
</dbReference>
<feature type="domain" description="Amidohydrolase-related" evidence="2">
    <location>
        <begin position="52"/>
        <end position="261"/>
    </location>
</feature>
<comment type="caution">
    <text evidence="3">The sequence shown here is derived from an EMBL/GenBank/DDBJ whole genome shotgun (WGS) entry which is preliminary data.</text>
</comment>
<evidence type="ECO:0000313" key="4">
    <source>
        <dbReference type="Proteomes" id="UP000177967"/>
    </source>
</evidence>
<sequence length="264" mass="29729">MIIDSHTHIALSGSPRIVTPDDLIKSMDEAGIDYSLLLANRKKGNGLSTREAVEIAETNPRIKVIGHIEFGAPIAPQTENLKKYLESGQIHGVKFYLGYEDYSATDKQLFPLYEFCQKTNKPVIFHTGVLLIGERGMLKNSHPLNVDSVAYHFPDLKIIIAHMGNPWIADAAAILLKNPNVYADLSGYFTEWVPIAPEEVEDFKKSAACIKDFVGDYKKCIFGTDWPIYNQKEYVEAVKSLEMTEEEKELVFWKNANEIFSLGL</sequence>
<dbReference type="Proteomes" id="UP000177967">
    <property type="component" value="Unassembled WGS sequence"/>
</dbReference>
<dbReference type="SUPFAM" id="SSF51556">
    <property type="entry name" value="Metallo-dependent hydrolases"/>
    <property type="match status" value="1"/>
</dbReference>
<dbReference type="GO" id="GO:0016831">
    <property type="term" value="F:carboxy-lyase activity"/>
    <property type="evidence" value="ECO:0007669"/>
    <property type="project" value="InterPro"/>
</dbReference>
<dbReference type="PANTHER" id="PTHR21240">
    <property type="entry name" value="2-AMINO-3-CARBOXYLMUCONATE-6-SEMIALDEHYDE DECARBOXYLASE"/>
    <property type="match status" value="1"/>
</dbReference>
<organism evidence="3 4">
    <name type="scientific">Candidatus Blackburnbacteria bacterium RIFCSPHIGHO2_01_FULL_43_15b</name>
    <dbReference type="NCBI Taxonomy" id="1797513"/>
    <lineage>
        <taxon>Bacteria</taxon>
        <taxon>Candidatus Blackburniibacteriota</taxon>
    </lineage>
</organism>
<dbReference type="EMBL" id="MHBW01000035">
    <property type="protein sequence ID" value="OGY07815.1"/>
    <property type="molecule type" value="Genomic_DNA"/>
</dbReference>
<dbReference type="CDD" id="cd01292">
    <property type="entry name" value="metallo-dependent_hydrolases"/>
    <property type="match status" value="1"/>
</dbReference>
<keyword evidence="1" id="KW-0456">Lyase</keyword>
<gene>
    <name evidence="3" type="ORF">A2782_01590</name>
</gene>
<dbReference type="STRING" id="1797513.A2782_01590"/>
<evidence type="ECO:0000313" key="3">
    <source>
        <dbReference type="EMBL" id="OGY07815.1"/>
    </source>
</evidence>